<organism evidence="2 3">
    <name type="scientific">Acanthoscelides obtectus</name>
    <name type="common">Bean weevil</name>
    <name type="synonym">Bruchus obtectus</name>
    <dbReference type="NCBI Taxonomy" id="200917"/>
    <lineage>
        <taxon>Eukaryota</taxon>
        <taxon>Metazoa</taxon>
        <taxon>Ecdysozoa</taxon>
        <taxon>Arthropoda</taxon>
        <taxon>Hexapoda</taxon>
        <taxon>Insecta</taxon>
        <taxon>Pterygota</taxon>
        <taxon>Neoptera</taxon>
        <taxon>Endopterygota</taxon>
        <taxon>Coleoptera</taxon>
        <taxon>Polyphaga</taxon>
        <taxon>Cucujiformia</taxon>
        <taxon>Chrysomeloidea</taxon>
        <taxon>Chrysomelidae</taxon>
        <taxon>Bruchinae</taxon>
        <taxon>Bruchini</taxon>
        <taxon>Acanthoscelides</taxon>
    </lineage>
</organism>
<dbReference type="OrthoDB" id="6777554at2759"/>
<dbReference type="InterPro" id="IPR012337">
    <property type="entry name" value="RNaseH-like_sf"/>
</dbReference>
<gene>
    <name evidence="2" type="ORF">ACAOBT_LOCUS25654</name>
</gene>
<evidence type="ECO:0000313" key="2">
    <source>
        <dbReference type="EMBL" id="CAH2000579.1"/>
    </source>
</evidence>
<comment type="caution">
    <text evidence="2">The sequence shown here is derived from an EMBL/GenBank/DDBJ whole genome shotgun (WGS) entry which is preliminary data.</text>
</comment>
<dbReference type="EMBL" id="CAKOFQ010007412">
    <property type="protein sequence ID" value="CAH2000579.1"/>
    <property type="molecule type" value="Genomic_DNA"/>
</dbReference>
<dbReference type="SUPFAM" id="SSF53098">
    <property type="entry name" value="Ribonuclease H-like"/>
    <property type="match status" value="1"/>
</dbReference>
<dbReference type="Pfam" id="PF00075">
    <property type="entry name" value="RNase_H"/>
    <property type="match status" value="1"/>
</dbReference>
<dbReference type="Proteomes" id="UP001152888">
    <property type="component" value="Unassembled WGS sequence"/>
</dbReference>
<dbReference type="InterPro" id="IPR002156">
    <property type="entry name" value="RNaseH_domain"/>
</dbReference>
<evidence type="ECO:0000313" key="3">
    <source>
        <dbReference type="Proteomes" id="UP001152888"/>
    </source>
</evidence>
<dbReference type="Gene3D" id="3.30.420.10">
    <property type="entry name" value="Ribonuclease H-like superfamily/Ribonuclease H"/>
    <property type="match status" value="1"/>
</dbReference>
<dbReference type="InterPro" id="IPR036397">
    <property type="entry name" value="RNaseH_sf"/>
</dbReference>
<dbReference type="PROSITE" id="PS50879">
    <property type="entry name" value="RNASE_H_1"/>
    <property type="match status" value="1"/>
</dbReference>
<accession>A0A9P0LWZ6</accession>
<name>A0A9P0LWZ6_ACAOB</name>
<keyword evidence="3" id="KW-1185">Reference proteome</keyword>
<protein>
    <recommendedName>
        <fullName evidence="1">RNase H type-1 domain-containing protein</fullName>
    </recommendedName>
</protein>
<sequence length="100" mass="11470">MDANSEYGCLTTRKLIHEAAEKGYNIELAWIPGHSNIRGNETADTLANLGRQLRIPQDTKLTIPDILRAIQKLRRNSQQFYPRGVAFGNTRHRRSRKQIV</sequence>
<proteinExistence type="predicted"/>
<evidence type="ECO:0000259" key="1">
    <source>
        <dbReference type="PROSITE" id="PS50879"/>
    </source>
</evidence>
<dbReference type="GO" id="GO:0004523">
    <property type="term" value="F:RNA-DNA hybrid ribonuclease activity"/>
    <property type="evidence" value="ECO:0007669"/>
    <property type="project" value="InterPro"/>
</dbReference>
<feature type="domain" description="RNase H type-1" evidence="1">
    <location>
        <begin position="1"/>
        <end position="52"/>
    </location>
</feature>
<dbReference type="AlphaFoldDB" id="A0A9P0LWZ6"/>
<dbReference type="GO" id="GO:0003676">
    <property type="term" value="F:nucleic acid binding"/>
    <property type="evidence" value="ECO:0007669"/>
    <property type="project" value="InterPro"/>
</dbReference>
<reference evidence="2" key="1">
    <citation type="submission" date="2022-03" db="EMBL/GenBank/DDBJ databases">
        <authorList>
            <person name="Sayadi A."/>
        </authorList>
    </citation>
    <scope>NUCLEOTIDE SEQUENCE</scope>
</reference>